<keyword evidence="4" id="KW-1015">Disulfide bond</keyword>
<evidence type="ECO:0000259" key="9">
    <source>
        <dbReference type="PROSITE" id="PS50835"/>
    </source>
</evidence>
<feature type="compositionally biased region" description="Polar residues" evidence="7">
    <location>
        <begin position="433"/>
        <end position="444"/>
    </location>
</feature>
<evidence type="ECO:0000256" key="1">
    <source>
        <dbReference type="ARBA" id="ARBA00022614"/>
    </source>
</evidence>
<evidence type="ECO:0000256" key="2">
    <source>
        <dbReference type="ARBA" id="ARBA00022729"/>
    </source>
</evidence>
<feature type="region of interest" description="Disordered" evidence="7">
    <location>
        <begin position="352"/>
        <end position="380"/>
    </location>
</feature>
<keyword evidence="5" id="KW-0393">Immunoglobulin domain</keyword>
<dbReference type="SMART" id="SM00082">
    <property type="entry name" value="LRRCT"/>
    <property type="match status" value="1"/>
</dbReference>
<proteinExistence type="predicted"/>
<evidence type="ECO:0000256" key="7">
    <source>
        <dbReference type="SAM" id="MobiDB-lite"/>
    </source>
</evidence>
<keyword evidence="3" id="KW-0677">Repeat</keyword>
<evidence type="ECO:0000256" key="3">
    <source>
        <dbReference type="ARBA" id="ARBA00022737"/>
    </source>
</evidence>
<gene>
    <name evidence="10" type="ORF">DNTS_035696</name>
</gene>
<dbReference type="Pfam" id="PF01462">
    <property type="entry name" value="LRRNT"/>
    <property type="match status" value="1"/>
</dbReference>
<dbReference type="SMART" id="SM00013">
    <property type="entry name" value="LRRNT"/>
    <property type="match status" value="1"/>
</dbReference>
<evidence type="ECO:0000313" key="10">
    <source>
        <dbReference type="EMBL" id="TRZ00738.1"/>
    </source>
</evidence>
<feature type="chain" id="PRO_5021850762" description="Ig-like domain-containing protein" evidence="8">
    <location>
        <begin position="23"/>
        <end position="506"/>
    </location>
</feature>
<organism evidence="10 11">
    <name type="scientific">Danionella cerebrum</name>
    <dbReference type="NCBI Taxonomy" id="2873325"/>
    <lineage>
        <taxon>Eukaryota</taxon>
        <taxon>Metazoa</taxon>
        <taxon>Chordata</taxon>
        <taxon>Craniata</taxon>
        <taxon>Vertebrata</taxon>
        <taxon>Euteleostomi</taxon>
        <taxon>Actinopterygii</taxon>
        <taxon>Neopterygii</taxon>
        <taxon>Teleostei</taxon>
        <taxon>Ostariophysi</taxon>
        <taxon>Cypriniformes</taxon>
        <taxon>Danionidae</taxon>
        <taxon>Danioninae</taxon>
        <taxon>Danionella</taxon>
    </lineage>
</organism>
<sequence>MSASSTLLGVAVLLLQLWATLSFPSSGCPVPCLCRNNLVLNCSSLGLTRIPKPFPEGAVSLNISNNSLGPLVFAQVQLKWLRYLWVDRNGLESLSLMEKSTSTLLSGEHECTSWTPDLRMLSAEQNHLKYLPKGLGCMKLLQILQLSHNQISEISLSDLHKCHHLKELHLEHNSITTIHPRAFQDLKQLKVLNLRYNLLATIPNTAYQSLQNLNALVEVSFNRWHCDCKLNILRKWIRHDTERGDTSWQVLCSSPPRHAGKSLIHLEELEHMCRRSQHSTTGHYHNMIVNEGMKITIPCSNYSKDIMNVHWWTPNGQTTENLHELLIEDTTEKHSGLYICTSEKIWRRIRHKGESKSTSTSSSEPQPYLNEGYSDYSEDQDQEVRVGSRVTFGGITEVESQVPCYATVENEQSDDFSERSIEAEGVYEVVEENQSSFSKGNQSALEVESHRGSADPTSKSSQEVIHPLKPELGSVENMEFEPIPNENQVSETVQRDQVFQISLAQL</sequence>
<dbReference type="STRING" id="623744.A0A553REX2"/>
<comment type="subunit">
    <text evidence="6">Exists in a dynamic equilibrium between monomeric (low affinity) and dimeric (high affinity) structures. Binds SH2B2. Interacts with SQSTM1 and KIDINS220. Interacts with PTPRS. Interacts with MAPK8IP3/JIP3.</text>
</comment>
<dbReference type="OrthoDB" id="660555at2759"/>
<dbReference type="InterPro" id="IPR013151">
    <property type="entry name" value="Immunoglobulin_dom"/>
</dbReference>
<feature type="domain" description="Ig-like" evidence="9">
    <location>
        <begin position="289"/>
        <end position="361"/>
    </location>
</feature>
<dbReference type="InterPro" id="IPR032675">
    <property type="entry name" value="LRR_dom_sf"/>
</dbReference>
<dbReference type="SUPFAM" id="SSF52058">
    <property type="entry name" value="L domain-like"/>
    <property type="match status" value="1"/>
</dbReference>
<dbReference type="InterPro" id="IPR013783">
    <property type="entry name" value="Ig-like_fold"/>
</dbReference>
<dbReference type="InterPro" id="IPR036179">
    <property type="entry name" value="Ig-like_dom_sf"/>
</dbReference>
<feature type="region of interest" description="Disordered" evidence="7">
    <location>
        <begin position="433"/>
        <end position="465"/>
    </location>
</feature>
<dbReference type="PROSITE" id="PS50835">
    <property type="entry name" value="IG_LIKE"/>
    <property type="match status" value="1"/>
</dbReference>
<feature type="signal peptide" evidence="8">
    <location>
        <begin position="1"/>
        <end position="22"/>
    </location>
</feature>
<dbReference type="Proteomes" id="UP000316079">
    <property type="component" value="Unassembled WGS sequence"/>
</dbReference>
<evidence type="ECO:0000256" key="5">
    <source>
        <dbReference type="ARBA" id="ARBA00023319"/>
    </source>
</evidence>
<dbReference type="Pfam" id="PF13855">
    <property type="entry name" value="LRR_8"/>
    <property type="match status" value="1"/>
</dbReference>
<keyword evidence="11" id="KW-1185">Reference proteome</keyword>
<reference evidence="10 11" key="1">
    <citation type="journal article" date="2019" name="Sci. Data">
        <title>Hybrid genome assembly and annotation of Danionella translucida.</title>
        <authorList>
            <person name="Kadobianskyi M."/>
            <person name="Schulze L."/>
            <person name="Schuelke M."/>
            <person name="Judkewitz B."/>
        </authorList>
    </citation>
    <scope>NUCLEOTIDE SEQUENCE [LARGE SCALE GENOMIC DNA]</scope>
    <source>
        <strain evidence="10 11">Bolton</strain>
    </source>
</reference>
<accession>A0A553REX2</accession>
<dbReference type="SMART" id="SM00369">
    <property type="entry name" value="LRR_TYP"/>
    <property type="match status" value="3"/>
</dbReference>
<dbReference type="InterPro" id="IPR050541">
    <property type="entry name" value="LRR_TM_domain-containing"/>
</dbReference>
<dbReference type="InterPro" id="IPR000483">
    <property type="entry name" value="Cys-rich_flank_reg_C"/>
</dbReference>
<evidence type="ECO:0000256" key="8">
    <source>
        <dbReference type="SAM" id="SignalP"/>
    </source>
</evidence>
<evidence type="ECO:0000313" key="11">
    <source>
        <dbReference type="Proteomes" id="UP000316079"/>
    </source>
</evidence>
<evidence type="ECO:0000256" key="6">
    <source>
        <dbReference type="ARBA" id="ARBA00047078"/>
    </source>
</evidence>
<keyword evidence="1" id="KW-0433">Leucine-rich repeat</keyword>
<dbReference type="InterPro" id="IPR001611">
    <property type="entry name" value="Leu-rich_rpt"/>
</dbReference>
<dbReference type="Gene3D" id="2.60.40.10">
    <property type="entry name" value="Immunoglobulins"/>
    <property type="match status" value="1"/>
</dbReference>
<dbReference type="InterPro" id="IPR007110">
    <property type="entry name" value="Ig-like_dom"/>
</dbReference>
<evidence type="ECO:0000256" key="4">
    <source>
        <dbReference type="ARBA" id="ARBA00023157"/>
    </source>
</evidence>
<dbReference type="SUPFAM" id="SSF48726">
    <property type="entry name" value="Immunoglobulin"/>
    <property type="match status" value="1"/>
</dbReference>
<name>A0A553REX2_9TELE</name>
<protein>
    <recommendedName>
        <fullName evidence="9">Ig-like domain-containing protein</fullName>
    </recommendedName>
</protein>
<dbReference type="InterPro" id="IPR000372">
    <property type="entry name" value="LRRNT"/>
</dbReference>
<dbReference type="Gene3D" id="3.80.10.10">
    <property type="entry name" value="Ribonuclease Inhibitor"/>
    <property type="match status" value="2"/>
</dbReference>
<dbReference type="Pfam" id="PF00560">
    <property type="entry name" value="LRR_1"/>
    <property type="match status" value="1"/>
</dbReference>
<dbReference type="AlphaFoldDB" id="A0A553REX2"/>
<keyword evidence="2 8" id="KW-0732">Signal</keyword>
<dbReference type="EMBL" id="SRMA01024279">
    <property type="protein sequence ID" value="TRZ00738.1"/>
    <property type="molecule type" value="Genomic_DNA"/>
</dbReference>
<comment type="caution">
    <text evidence="10">The sequence shown here is derived from an EMBL/GenBank/DDBJ whole genome shotgun (WGS) entry which is preliminary data.</text>
</comment>
<dbReference type="PROSITE" id="PS51450">
    <property type="entry name" value="LRR"/>
    <property type="match status" value="3"/>
</dbReference>
<dbReference type="PANTHER" id="PTHR24369:SF216">
    <property type="entry name" value="CD180 MOLECULE"/>
    <property type="match status" value="1"/>
</dbReference>
<dbReference type="PANTHER" id="PTHR24369">
    <property type="entry name" value="ANTIGEN BSP, PUTATIVE-RELATED"/>
    <property type="match status" value="1"/>
</dbReference>
<dbReference type="GO" id="GO:0005886">
    <property type="term" value="C:plasma membrane"/>
    <property type="evidence" value="ECO:0007669"/>
    <property type="project" value="TreeGrafter"/>
</dbReference>
<dbReference type="InterPro" id="IPR003591">
    <property type="entry name" value="Leu-rich_rpt_typical-subtyp"/>
</dbReference>
<dbReference type="Pfam" id="PF00047">
    <property type="entry name" value="ig"/>
    <property type="match status" value="1"/>
</dbReference>